<dbReference type="Proteomes" id="UP000297253">
    <property type="component" value="Unassembled WGS sequence"/>
</dbReference>
<proteinExistence type="predicted"/>
<organism evidence="1 2">
    <name type="scientific">Streptococcus cuniculi</name>
    <dbReference type="NCBI Taxonomy" id="1432788"/>
    <lineage>
        <taxon>Bacteria</taxon>
        <taxon>Bacillati</taxon>
        <taxon>Bacillota</taxon>
        <taxon>Bacilli</taxon>
        <taxon>Lactobacillales</taxon>
        <taxon>Streptococcaceae</taxon>
        <taxon>Streptococcus</taxon>
    </lineage>
</organism>
<reference evidence="1 2" key="1">
    <citation type="submission" date="2019-03" db="EMBL/GenBank/DDBJ databases">
        <title>Diversity of the mouse oral microbiome.</title>
        <authorList>
            <person name="Joseph S."/>
            <person name="Aduse-Opoku J."/>
            <person name="Curtis M."/>
            <person name="Wade W."/>
            <person name="Hashim A."/>
        </authorList>
    </citation>
    <scope>NUCLEOTIDE SEQUENCE [LARGE SCALE GENOMIC DNA]</scope>
    <source>
        <strain evidence="1 2">WM131</strain>
    </source>
</reference>
<sequence length="87" mass="10360">MDKKYLQEKLAGLRSKYVDSNAGEQLATQFDDAPLSKKMDKIKQKLVSLEMERCQKQIEHRDLSKIDEKITEQRILFEKCCNERIRR</sequence>
<comment type="caution">
    <text evidence="1">The sequence shown here is derived from an EMBL/GenBank/DDBJ whole genome shotgun (WGS) entry which is preliminary data.</text>
</comment>
<evidence type="ECO:0000313" key="2">
    <source>
        <dbReference type="Proteomes" id="UP000297253"/>
    </source>
</evidence>
<dbReference type="EMBL" id="SPPD01000005">
    <property type="protein sequence ID" value="TFU98109.1"/>
    <property type="molecule type" value="Genomic_DNA"/>
</dbReference>
<dbReference type="STRING" id="1432788.BU202_01075"/>
<dbReference type="OrthoDB" id="2232646at2"/>
<gene>
    <name evidence="1" type="ORF">E4T82_05140</name>
</gene>
<name>A0A4Y9JDT0_9STRE</name>
<dbReference type="RefSeq" id="WP_135181792.1">
    <property type="nucleotide sequence ID" value="NZ_JADGKZ010000005.1"/>
</dbReference>
<protein>
    <submittedName>
        <fullName evidence="1">Uncharacterized protein</fullName>
    </submittedName>
</protein>
<evidence type="ECO:0000313" key="1">
    <source>
        <dbReference type="EMBL" id="TFU98109.1"/>
    </source>
</evidence>
<dbReference type="AlphaFoldDB" id="A0A4Y9JDT0"/>
<accession>A0A4Y9JDT0</accession>